<keyword evidence="9" id="KW-0411">Iron-sulfur</keyword>
<dbReference type="CDD" id="cd01335">
    <property type="entry name" value="Radical_SAM"/>
    <property type="match status" value="1"/>
</dbReference>
<evidence type="ECO:0000256" key="3">
    <source>
        <dbReference type="ARBA" id="ARBA00022485"/>
    </source>
</evidence>
<proteinExistence type="predicted"/>
<accession>A0A1T4PQP4</accession>
<dbReference type="FunFam" id="3.80.30.20:FF:000001">
    <property type="entry name" value="tRNA-2-methylthio-N(6)-dimethylallyladenosine synthase 2"/>
    <property type="match status" value="1"/>
</dbReference>
<evidence type="ECO:0000259" key="15">
    <source>
        <dbReference type="PROSITE" id="PS51449"/>
    </source>
</evidence>
<dbReference type="GeneID" id="303367906"/>
<dbReference type="Pfam" id="PF00919">
    <property type="entry name" value="UPF0004"/>
    <property type="match status" value="1"/>
</dbReference>
<dbReference type="SFLD" id="SFLDG01061">
    <property type="entry name" value="methylthiotransferase"/>
    <property type="match status" value="1"/>
</dbReference>
<evidence type="ECO:0000313" key="18">
    <source>
        <dbReference type="Proteomes" id="UP000190395"/>
    </source>
</evidence>
<dbReference type="InterPro" id="IPR058240">
    <property type="entry name" value="rSAM_sf"/>
</dbReference>
<dbReference type="GO" id="GO:0051539">
    <property type="term" value="F:4 iron, 4 sulfur cluster binding"/>
    <property type="evidence" value="ECO:0007669"/>
    <property type="project" value="UniProtKB-KW"/>
</dbReference>
<dbReference type="EMBL" id="FUXC01000010">
    <property type="protein sequence ID" value="SJZ93880.1"/>
    <property type="molecule type" value="Genomic_DNA"/>
</dbReference>
<evidence type="ECO:0000256" key="12">
    <source>
        <dbReference type="ARBA" id="ARBA00080698"/>
    </source>
</evidence>
<dbReference type="OrthoDB" id="9805215at2"/>
<keyword evidence="4" id="KW-0963">Cytoplasm</keyword>
<reference evidence="17 18" key="1">
    <citation type="submission" date="2017-02" db="EMBL/GenBank/DDBJ databases">
        <authorList>
            <person name="Peterson S.W."/>
        </authorList>
    </citation>
    <scope>NUCLEOTIDE SEQUENCE [LARGE SCALE GENOMIC DNA]</scope>
    <source>
        <strain evidence="17 18">ATCC BAA-909</strain>
    </source>
</reference>
<protein>
    <recommendedName>
        <fullName evidence="11">tRNA-2-methylthio-N(6)-dimethylallyladenosine synthase</fullName>
        <ecNumber evidence="10">2.8.4.3</ecNumber>
    </recommendedName>
    <alternativeName>
        <fullName evidence="13">(Dimethylallyl)adenosine tRNA methylthiotransferase MiaB</fullName>
    </alternativeName>
    <alternativeName>
        <fullName evidence="12">tRNA-i(6)A37 methylthiotransferase</fullName>
    </alternativeName>
</protein>
<dbReference type="EC" id="2.8.4.3" evidence="10"/>
<dbReference type="GO" id="GO:0005829">
    <property type="term" value="C:cytosol"/>
    <property type="evidence" value="ECO:0007669"/>
    <property type="project" value="TreeGrafter"/>
</dbReference>
<sequence length="468" mass="53189">MTYFFETYGCEMNIAESAAIEQLFISRGWSKAEEPELADMVVINTCSVRGSAENRIFGRLGYYSGVKKIRHKEPGAKTRLEEMQKAVEFVEKNGVVPFYVVLMGCMAERLLDSVKKDFPVIDFVVGTFGKSKFGDIISAAEEHKKGFKIEEDSEYTFPKISYEEQAFSTFVPIMHGCNNFCTYCIVPYVRGREVSRPVEQILSEIDFLSKRNVKEITLLGQNVNAYRCKDESVEGGELNFPKLLKKISAHLDETASSIRWIRFESSNPNDFSDELIEMIANDSHVCHGFHIAAQHGNNEILRRMNRKNTREEFLALVKKLRSAMPDVELITDLMVGFPGETEEQFEDILSFMNEIKFESAFMYYYNPREGTPAASFENQIDVAVKKERLKKVIDLQLKHTTEVMSGRVGKTVTVLADIVSRDDENELLGKTEQNERVAFKADKKLIGSFVTVKLTALNGNTFKGVMIN</sequence>
<evidence type="ECO:0000256" key="1">
    <source>
        <dbReference type="ARBA" id="ARBA00001966"/>
    </source>
</evidence>
<dbReference type="RefSeq" id="WP_078931410.1">
    <property type="nucleotide sequence ID" value="NZ_FUXC01000010.1"/>
</dbReference>
<evidence type="ECO:0000256" key="7">
    <source>
        <dbReference type="ARBA" id="ARBA00022723"/>
    </source>
</evidence>
<name>A0A1T4PQP4_9SPIR</name>
<keyword evidence="18" id="KW-1185">Reference proteome</keyword>
<dbReference type="InterPro" id="IPR002792">
    <property type="entry name" value="TRAM_dom"/>
</dbReference>
<keyword evidence="7" id="KW-0479">Metal-binding</keyword>
<evidence type="ECO:0000256" key="13">
    <source>
        <dbReference type="ARBA" id="ARBA00081141"/>
    </source>
</evidence>
<dbReference type="PANTHER" id="PTHR43020">
    <property type="entry name" value="CDK5 REGULATORY SUBUNIT-ASSOCIATED PROTEIN 1"/>
    <property type="match status" value="1"/>
</dbReference>
<keyword evidence="6" id="KW-0949">S-adenosyl-L-methionine</keyword>
<dbReference type="InterPro" id="IPR038135">
    <property type="entry name" value="Methylthiotransferase_N_sf"/>
</dbReference>
<evidence type="ECO:0000259" key="16">
    <source>
        <dbReference type="PROSITE" id="PS51918"/>
    </source>
</evidence>
<evidence type="ECO:0000256" key="11">
    <source>
        <dbReference type="ARBA" id="ARBA00068570"/>
    </source>
</evidence>
<dbReference type="PROSITE" id="PS51918">
    <property type="entry name" value="RADICAL_SAM"/>
    <property type="match status" value="1"/>
</dbReference>
<dbReference type="SUPFAM" id="SSF102114">
    <property type="entry name" value="Radical SAM enzymes"/>
    <property type="match status" value="1"/>
</dbReference>
<dbReference type="PROSITE" id="PS50926">
    <property type="entry name" value="TRAM"/>
    <property type="match status" value="1"/>
</dbReference>
<dbReference type="PANTHER" id="PTHR43020:SF2">
    <property type="entry name" value="MITOCHONDRIAL TRNA METHYLTHIOTRANSFERASE CDK5RAP1"/>
    <property type="match status" value="1"/>
</dbReference>
<dbReference type="FunFam" id="3.40.50.12160:FF:000003">
    <property type="entry name" value="CDK5 regulatory subunit-associated protein 1"/>
    <property type="match status" value="1"/>
</dbReference>
<comment type="cofactor">
    <cofactor evidence="1">
        <name>[4Fe-4S] cluster</name>
        <dbReference type="ChEBI" id="CHEBI:49883"/>
    </cofactor>
</comment>
<evidence type="ECO:0000256" key="2">
    <source>
        <dbReference type="ARBA" id="ARBA00003234"/>
    </source>
</evidence>
<dbReference type="InterPro" id="IPR023404">
    <property type="entry name" value="rSAM_horseshoe"/>
</dbReference>
<evidence type="ECO:0000256" key="8">
    <source>
        <dbReference type="ARBA" id="ARBA00023004"/>
    </source>
</evidence>
<evidence type="ECO:0000256" key="4">
    <source>
        <dbReference type="ARBA" id="ARBA00022490"/>
    </source>
</evidence>
<feature type="domain" description="TRAM" evidence="14">
    <location>
        <begin position="405"/>
        <end position="468"/>
    </location>
</feature>
<keyword evidence="3" id="KW-0004">4Fe-4S</keyword>
<dbReference type="GO" id="GO:0046872">
    <property type="term" value="F:metal ion binding"/>
    <property type="evidence" value="ECO:0007669"/>
    <property type="project" value="UniProtKB-KW"/>
</dbReference>
<dbReference type="InterPro" id="IPR005839">
    <property type="entry name" value="Methylthiotransferase"/>
</dbReference>
<dbReference type="Proteomes" id="UP000190395">
    <property type="component" value="Unassembled WGS sequence"/>
</dbReference>
<dbReference type="Pfam" id="PF04055">
    <property type="entry name" value="Radical_SAM"/>
    <property type="match status" value="1"/>
</dbReference>
<evidence type="ECO:0000259" key="14">
    <source>
        <dbReference type="PROSITE" id="PS50926"/>
    </source>
</evidence>
<dbReference type="STRING" id="225004.SAMN02745152_01675"/>
<dbReference type="SMART" id="SM00729">
    <property type="entry name" value="Elp3"/>
    <property type="match status" value="1"/>
</dbReference>
<dbReference type="AlphaFoldDB" id="A0A1T4PQP4"/>
<dbReference type="PROSITE" id="PS01278">
    <property type="entry name" value="MTTASE_RADICAL"/>
    <property type="match status" value="1"/>
</dbReference>
<evidence type="ECO:0000256" key="10">
    <source>
        <dbReference type="ARBA" id="ARBA00033765"/>
    </source>
</evidence>
<dbReference type="NCBIfam" id="TIGR01574">
    <property type="entry name" value="miaB-methiolase"/>
    <property type="match status" value="1"/>
</dbReference>
<dbReference type="Gene3D" id="3.80.30.20">
    <property type="entry name" value="tm_1862 like domain"/>
    <property type="match status" value="1"/>
</dbReference>
<dbReference type="NCBIfam" id="TIGR00089">
    <property type="entry name" value="MiaB/RimO family radical SAM methylthiotransferase"/>
    <property type="match status" value="1"/>
</dbReference>
<feature type="domain" description="MTTase N-terminal" evidence="15">
    <location>
        <begin position="1"/>
        <end position="142"/>
    </location>
</feature>
<dbReference type="GO" id="GO:0035597">
    <property type="term" value="F:tRNA-2-methylthio-N(6)-dimethylallyladenosine(37) synthase activity"/>
    <property type="evidence" value="ECO:0007669"/>
    <property type="project" value="UniProtKB-EC"/>
</dbReference>
<organism evidence="17 18">
    <name type="scientific">Treponema berlinense</name>
    <dbReference type="NCBI Taxonomy" id="225004"/>
    <lineage>
        <taxon>Bacteria</taxon>
        <taxon>Pseudomonadati</taxon>
        <taxon>Spirochaetota</taxon>
        <taxon>Spirochaetia</taxon>
        <taxon>Spirochaetales</taxon>
        <taxon>Treponemataceae</taxon>
        <taxon>Treponema</taxon>
    </lineage>
</organism>
<dbReference type="PROSITE" id="PS51449">
    <property type="entry name" value="MTTASE_N"/>
    <property type="match status" value="1"/>
</dbReference>
<dbReference type="Gene3D" id="3.40.50.12160">
    <property type="entry name" value="Methylthiotransferase, N-terminal domain"/>
    <property type="match status" value="1"/>
</dbReference>
<dbReference type="SFLD" id="SFLDG01082">
    <property type="entry name" value="B12-binding_domain_containing"/>
    <property type="match status" value="1"/>
</dbReference>
<evidence type="ECO:0000256" key="5">
    <source>
        <dbReference type="ARBA" id="ARBA00022679"/>
    </source>
</evidence>
<feature type="domain" description="Radical SAM core" evidence="16">
    <location>
        <begin position="163"/>
        <end position="402"/>
    </location>
</feature>
<evidence type="ECO:0000256" key="6">
    <source>
        <dbReference type="ARBA" id="ARBA00022691"/>
    </source>
</evidence>
<dbReference type="InterPro" id="IPR020612">
    <property type="entry name" value="Methylthiotransferase_CS"/>
</dbReference>
<keyword evidence="5" id="KW-0808">Transferase</keyword>
<dbReference type="Pfam" id="PF01938">
    <property type="entry name" value="TRAM"/>
    <property type="match status" value="1"/>
</dbReference>
<keyword evidence="8" id="KW-0408">Iron</keyword>
<evidence type="ECO:0000313" key="17">
    <source>
        <dbReference type="EMBL" id="SJZ93880.1"/>
    </source>
</evidence>
<dbReference type="InterPro" id="IPR007197">
    <property type="entry name" value="rSAM"/>
</dbReference>
<comment type="function">
    <text evidence="2">Catalyzes the methylthiolation of N6-(dimethylallyl)adenosine (i(6)A), leading to the formation of 2-methylthio-N6-(dimethylallyl)adenosine (ms(2)i(6)A) at position 37 in tRNAs that read codons beginning with uridine.</text>
</comment>
<evidence type="ECO:0000256" key="9">
    <source>
        <dbReference type="ARBA" id="ARBA00023014"/>
    </source>
</evidence>
<dbReference type="InterPro" id="IPR013848">
    <property type="entry name" value="Methylthiotransferase_N"/>
</dbReference>
<dbReference type="InterPro" id="IPR006638">
    <property type="entry name" value="Elp3/MiaA/NifB-like_rSAM"/>
</dbReference>
<dbReference type="SFLD" id="SFLDS00029">
    <property type="entry name" value="Radical_SAM"/>
    <property type="match status" value="1"/>
</dbReference>
<gene>
    <name evidence="17" type="ORF">SAMN02745152_01675</name>
</gene>